<accession>A0ABQ5ICM7</accession>
<comment type="caution">
    <text evidence="1">The sequence shown here is derived from an EMBL/GenBank/DDBJ whole genome shotgun (WGS) entry which is preliminary data.</text>
</comment>
<gene>
    <name evidence="1" type="ORF">Tco_1092560</name>
</gene>
<dbReference type="Proteomes" id="UP001151760">
    <property type="component" value="Unassembled WGS sequence"/>
</dbReference>
<organism evidence="1 2">
    <name type="scientific">Tanacetum coccineum</name>
    <dbReference type="NCBI Taxonomy" id="301880"/>
    <lineage>
        <taxon>Eukaryota</taxon>
        <taxon>Viridiplantae</taxon>
        <taxon>Streptophyta</taxon>
        <taxon>Embryophyta</taxon>
        <taxon>Tracheophyta</taxon>
        <taxon>Spermatophyta</taxon>
        <taxon>Magnoliopsida</taxon>
        <taxon>eudicotyledons</taxon>
        <taxon>Gunneridae</taxon>
        <taxon>Pentapetalae</taxon>
        <taxon>asterids</taxon>
        <taxon>campanulids</taxon>
        <taxon>Asterales</taxon>
        <taxon>Asteraceae</taxon>
        <taxon>Asteroideae</taxon>
        <taxon>Anthemideae</taxon>
        <taxon>Anthemidinae</taxon>
        <taxon>Tanacetum</taxon>
    </lineage>
</organism>
<reference evidence="1" key="1">
    <citation type="journal article" date="2022" name="Int. J. Mol. Sci.">
        <title>Draft Genome of Tanacetum Coccineum: Genomic Comparison of Closely Related Tanacetum-Family Plants.</title>
        <authorList>
            <person name="Yamashiro T."/>
            <person name="Shiraishi A."/>
            <person name="Nakayama K."/>
            <person name="Satake H."/>
        </authorList>
    </citation>
    <scope>NUCLEOTIDE SEQUENCE</scope>
</reference>
<keyword evidence="2" id="KW-1185">Reference proteome</keyword>
<evidence type="ECO:0000313" key="1">
    <source>
        <dbReference type="EMBL" id="GJT97042.1"/>
    </source>
</evidence>
<evidence type="ECO:0000313" key="2">
    <source>
        <dbReference type="Proteomes" id="UP001151760"/>
    </source>
</evidence>
<proteinExistence type="predicted"/>
<dbReference type="EMBL" id="BQNB010020536">
    <property type="protein sequence ID" value="GJT97042.1"/>
    <property type="molecule type" value="Genomic_DNA"/>
</dbReference>
<name>A0ABQ5ICM7_9ASTR</name>
<reference evidence="1" key="2">
    <citation type="submission" date="2022-01" db="EMBL/GenBank/DDBJ databases">
        <authorList>
            <person name="Yamashiro T."/>
            <person name="Shiraishi A."/>
            <person name="Satake H."/>
            <person name="Nakayama K."/>
        </authorList>
    </citation>
    <scope>NUCLEOTIDE SEQUENCE</scope>
</reference>
<sequence>MIGRMYKHLLGMPLSRIEEIEEELQTLKAKVVSSERENTSLRVRVRAKELSDDSIRVALQTARTGLTEMRRQVRDTAEQLQQCQIARMHDRDRISRIEEYLRRYF</sequence>
<protein>
    <submittedName>
        <fullName evidence="1">Uncharacterized protein</fullName>
    </submittedName>
</protein>